<proteinExistence type="predicted"/>
<reference evidence="3 4" key="1">
    <citation type="journal article" date="2016" name="Nat. Commun.">
        <title>Thousands of microbial genomes shed light on interconnected biogeochemical processes in an aquifer system.</title>
        <authorList>
            <person name="Anantharaman K."/>
            <person name="Brown C.T."/>
            <person name="Hug L.A."/>
            <person name="Sharon I."/>
            <person name="Castelle C.J."/>
            <person name="Probst A.J."/>
            <person name="Thomas B.C."/>
            <person name="Singh A."/>
            <person name="Wilkins M.J."/>
            <person name="Karaoz U."/>
            <person name="Brodie E.L."/>
            <person name="Williams K.H."/>
            <person name="Hubbard S.S."/>
            <person name="Banfield J.F."/>
        </authorList>
    </citation>
    <scope>NUCLEOTIDE SEQUENCE [LARGE SCALE GENOMIC DNA]</scope>
</reference>
<evidence type="ECO:0000256" key="1">
    <source>
        <dbReference type="SAM" id="Phobius"/>
    </source>
</evidence>
<dbReference type="Pfam" id="PF18917">
    <property type="entry name" value="LiaI-LiaF-like_TM1"/>
    <property type="match status" value="1"/>
</dbReference>
<comment type="caution">
    <text evidence="3">The sequence shown here is derived from an EMBL/GenBank/DDBJ whole genome shotgun (WGS) entry which is preliminary data.</text>
</comment>
<evidence type="ECO:0000313" key="4">
    <source>
        <dbReference type="Proteomes" id="UP000177740"/>
    </source>
</evidence>
<feature type="transmembrane region" description="Helical" evidence="1">
    <location>
        <begin position="29"/>
        <end position="47"/>
    </location>
</feature>
<gene>
    <name evidence="3" type="ORF">A2365_02550</name>
</gene>
<organism evidence="3 4">
    <name type="scientific">Candidatus Nealsonbacteria bacterium RIFOXYB1_FULL_40_15</name>
    <dbReference type="NCBI Taxonomy" id="1801677"/>
    <lineage>
        <taxon>Bacteria</taxon>
        <taxon>Candidatus Nealsoniibacteriota</taxon>
    </lineage>
</organism>
<sequence length="67" mass="7661">MYIGLIIVFIGILFLMKNLGLISGDLWPVIWPVLVILLGISILIKAVRINAKIGTARQIFHSFWRRK</sequence>
<evidence type="ECO:0000313" key="3">
    <source>
        <dbReference type="EMBL" id="OGZ26747.1"/>
    </source>
</evidence>
<keyword evidence="1" id="KW-0812">Transmembrane</keyword>
<dbReference type="Proteomes" id="UP000177740">
    <property type="component" value="Unassembled WGS sequence"/>
</dbReference>
<accession>A0A1G2ELV5</accession>
<dbReference type="STRING" id="1801677.A2365_02550"/>
<feature type="domain" description="LiaI-LiaF-like transmembrane region" evidence="2">
    <location>
        <begin position="3"/>
        <end position="43"/>
    </location>
</feature>
<dbReference type="InterPro" id="IPR043726">
    <property type="entry name" value="LiaI-LiaF-like_TM1"/>
</dbReference>
<keyword evidence="1" id="KW-0472">Membrane</keyword>
<evidence type="ECO:0000259" key="2">
    <source>
        <dbReference type="Pfam" id="PF18917"/>
    </source>
</evidence>
<name>A0A1G2ELV5_9BACT</name>
<protein>
    <recommendedName>
        <fullName evidence="2">LiaI-LiaF-like transmembrane region domain-containing protein</fullName>
    </recommendedName>
</protein>
<keyword evidence="1" id="KW-1133">Transmembrane helix</keyword>
<dbReference type="EMBL" id="MHMM01000017">
    <property type="protein sequence ID" value="OGZ26747.1"/>
    <property type="molecule type" value="Genomic_DNA"/>
</dbReference>
<feature type="transmembrane region" description="Helical" evidence="1">
    <location>
        <begin position="5"/>
        <end position="23"/>
    </location>
</feature>
<dbReference type="AlphaFoldDB" id="A0A1G2ELV5"/>